<reference evidence="1 2" key="1">
    <citation type="submission" date="2018-08" db="EMBL/GenBank/DDBJ databases">
        <title>A genome reference for cultivated species of the human gut microbiota.</title>
        <authorList>
            <person name="Zou Y."/>
            <person name="Xue W."/>
            <person name="Luo G."/>
        </authorList>
    </citation>
    <scope>NUCLEOTIDE SEQUENCE [LARGE SCALE GENOMIC DNA]</scope>
    <source>
        <strain evidence="1 2">AF37-6AC</strain>
    </source>
</reference>
<accession>A0A415LJV3</accession>
<comment type="caution">
    <text evidence="1">The sequence shown here is derived from an EMBL/GenBank/DDBJ whole genome shotgun (WGS) entry which is preliminary data.</text>
</comment>
<organism evidence="1 2">
    <name type="scientific">Blautia obeum</name>
    <dbReference type="NCBI Taxonomy" id="40520"/>
    <lineage>
        <taxon>Bacteria</taxon>
        <taxon>Bacillati</taxon>
        <taxon>Bacillota</taxon>
        <taxon>Clostridia</taxon>
        <taxon>Lachnospirales</taxon>
        <taxon>Lachnospiraceae</taxon>
        <taxon>Blautia</taxon>
    </lineage>
</organism>
<evidence type="ECO:0008006" key="3">
    <source>
        <dbReference type="Google" id="ProtNLM"/>
    </source>
</evidence>
<protein>
    <recommendedName>
        <fullName evidence="3">Single-stranded DNA-binding protein</fullName>
    </recommendedName>
</protein>
<evidence type="ECO:0000313" key="2">
    <source>
        <dbReference type="Proteomes" id="UP000285897"/>
    </source>
</evidence>
<dbReference type="Proteomes" id="UP000285897">
    <property type="component" value="Unassembled WGS sequence"/>
</dbReference>
<dbReference type="AlphaFoldDB" id="A0A415LJV3"/>
<sequence>MTTMTLPAFNMSFLAGYVEMKPICKSYKEGLKIAEISILVPGEKGSYKIFTTGSLAEEVTRSIKPEDFVMCYGRGTSTKSGNKFCLQAIRVVNYGKNVDAEYLEPLQIIEPYTMEIPEAGFHKTEL</sequence>
<proteinExistence type="predicted"/>
<name>A0A415LJV3_9FIRM</name>
<dbReference type="EMBL" id="QROS01000003">
    <property type="protein sequence ID" value="RHL48795.1"/>
    <property type="molecule type" value="Genomic_DNA"/>
</dbReference>
<evidence type="ECO:0000313" key="1">
    <source>
        <dbReference type="EMBL" id="RHL48795.1"/>
    </source>
</evidence>
<gene>
    <name evidence="1" type="ORF">DW021_05525</name>
</gene>
<dbReference type="RefSeq" id="WP_118393003.1">
    <property type="nucleotide sequence ID" value="NZ_JBBNFJ010000016.1"/>
</dbReference>